<proteinExistence type="predicted"/>
<keyword evidence="2" id="KW-0472">Membrane</keyword>
<dbReference type="RefSeq" id="WP_119378199.1">
    <property type="nucleotide sequence ID" value="NZ_QWGB01000004.1"/>
</dbReference>
<evidence type="ECO:0000256" key="3">
    <source>
        <dbReference type="SAM" id="SignalP"/>
    </source>
</evidence>
<organism evidence="4 5">
    <name type="scientific">Henriciella barbarensis</name>
    <dbReference type="NCBI Taxonomy" id="86342"/>
    <lineage>
        <taxon>Bacteria</taxon>
        <taxon>Pseudomonadati</taxon>
        <taxon>Pseudomonadota</taxon>
        <taxon>Alphaproteobacteria</taxon>
        <taxon>Hyphomonadales</taxon>
        <taxon>Hyphomonadaceae</taxon>
        <taxon>Henriciella</taxon>
    </lineage>
</organism>
<dbReference type="EMBL" id="QWGB01000004">
    <property type="protein sequence ID" value="RIJ25847.1"/>
    <property type="molecule type" value="Genomic_DNA"/>
</dbReference>
<reference evidence="4 5" key="1">
    <citation type="submission" date="2018-08" db="EMBL/GenBank/DDBJ databases">
        <title>Henriciella mobilis sp. nov., isolated from seawater.</title>
        <authorList>
            <person name="Cheng H."/>
            <person name="Wu Y.-H."/>
            <person name="Xu X.-W."/>
            <person name="Guo L.-L."/>
        </authorList>
    </citation>
    <scope>NUCLEOTIDE SEQUENCE [LARGE SCALE GENOMIC DNA]</scope>
    <source>
        <strain evidence="4 5">CCUG66934</strain>
    </source>
</reference>
<accession>A0A399R7I8</accession>
<feature type="chain" id="PRO_5017437367" evidence="3">
    <location>
        <begin position="27"/>
        <end position="243"/>
    </location>
</feature>
<feature type="region of interest" description="Disordered" evidence="1">
    <location>
        <begin position="44"/>
        <end position="65"/>
    </location>
</feature>
<keyword evidence="2" id="KW-1133">Transmembrane helix</keyword>
<evidence type="ECO:0000313" key="4">
    <source>
        <dbReference type="EMBL" id="RIJ25847.1"/>
    </source>
</evidence>
<keyword evidence="2" id="KW-0812">Transmembrane</keyword>
<dbReference type="Proteomes" id="UP000265431">
    <property type="component" value="Unassembled WGS sequence"/>
</dbReference>
<name>A0A399R7I8_9PROT</name>
<keyword evidence="5" id="KW-1185">Reference proteome</keyword>
<evidence type="ECO:0000256" key="1">
    <source>
        <dbReference type="SAM" id="MobiDB-lite"/>
    </source>
</evidence>
<evidence type="ECO:0000313" key="5">
    <source>
        <dbReference type="Proteomes" id="UP000265431"/>
    </source>
</evidence>
<protein>
    <submittedName>
        <fullName evidence="4">DUF4129 domain-containing protein</fullName>
    </submittedName>
</protein>
<feature type="signal peptide" evidence="3">
    <location>
        <begin position="1"/>
        <end position="26"/>
    </location>
</feature>
<feature type="transmembrane region" description="Helical" evidence="2">
    <location>
        <begin position="89"/>
        <end position="110"/>
    </location>
</feature>
<dbReference type="OrthoDB" id="8478645at2"/>
<gene>
    <name evidence="4" type="ORF">D1224_01630</name>
</gene>
<dbReference type="AlphaFoldDB" id="A0A399R7I8"/>
<comment type="caution">
    <text evidence="4">The sequence shown here is derived from an EMBL/GenBank/DDBJ whole genome shotgun (WGS) entry which is preliminary data.</text>
</comment>
<keyword evidence="3" id="KW-0732">Signal</keyword>
<evidence type="ECO:0000256" key="2">
    <source>
        <dbReference type="SAM" id="Phobius"/>
    </source>
</evidence>
<sequence>MKSILLGALLSVLMFASFFSGTTAIAQEAVSDEADVEALVEAHTSNSRIQSERPTFEPEPDEATPRRNNGIIEAIGKFFAWIFQNFGWLIRYLLIGAVVAVVAYALWYMLGGLTLPGRRKRELKAEADVSIIDEGRPVRKEAEALLQQADALAAEGRYAEAVHLLLFRSIADLNARRAGGVPQSLTAREIERLGDLPERARAALSPIIRLVEKSFFGDRPVDQSGWTEARASYEAFAFKEARA</sequence>